<dbReference type="Proteomes" id="UP000030377">
    <property type="component" value="Unassembled WGS sequence"/>
</dbReference>
<dbReference type="EMBL" id="JRPN01000008">
    <property type="protein sequence ID" value="KGT79732.1"/>
    <property type="molecule type" value="Genomic_DNA"/>
</dbReference>
<accession>A0A0A3XZ50</accession>
<evidence type="ECO:0000313" key="3">
    <source>
        <dbReference type="Proteomes" id="UP000030377"/>
    </source>
</evidence>
<evidence type="ECO:0000256" key="1">
    <source>
        <dbReference type="SAM" id="MobiDB-lite"/>
    </source>
</evidence>
<sequence length="98" mass="10883">MPPVVAIRTIRLSGIGWVPAAQLLSCLEALERDMWNLLVMTALRGDGLRPELKELFDRLRADLYADTFVRSDGMLQSGPDPKSATSHEKKKPPPKRAA</sequence>
<feature type="compositionally biased region" description="Basic residues" evidence="1">
    <location>
        <begin position="88"/>
        <end position="98"/>
    </location>
</feature>
<comment type="caution">
    <text evidence="2">The sequence shown here is derived from an EMBL/GenBank/DDBJ whole genome shotgun (WGS) entry which is preliminary data.</text>
</comment>
<proteinExistence type="predicted"/>
<evidence type="ECO:0000313" key="2">
    <source>
        <dbReference type="EMBL" id="KGT79732.1"/>
    </source>
</evidence>
<reference evidence="2 3" key="1">
    <citation type="submission" date="2014-09" db="EMBL/GenBank/DDBJ databases">
        <title>Draft genome of Bradyrhizobium japonicum Is-34.</title>
        <authorList>
            <person name="Tsurumaru H."/>
            <person name="Yamakawa T."/>
            <person name="Hashimoto S."/>
            <person name="Okizaki K."/>
            <person name="Kanesaki Y."/>
            <person name="Yoshikawa H."/>
            <person name="Yajima S."/>
        </authorList>
    </citation>
    <scope>NUCLEOTIDE SEQUENCE [LARGE SCALE GENOMIC DNA]</scope>
    <source>
        <strain evidence="2 3">Is-34</strain>
    </source>
</reference>
<protein>
    <submittedName>
        <fullName evidence="2">Uncharacterized protein</fullName>
    </submittedName>
</protein>
<feature type="region of interest" description="Disordered" evidence="1">
    <location>
        <begin position="71"/>
        <end position="98"/>
    </location>
</feature>
<name>A0A0A3XZ50_BRAJP</name>
<dbReference type="AlphaFoldDB" id="A0A0A3XZ50"/>
<gene>
    <name evidence="2" type="ORF">MA20_10855</name>
</gene>
<organism evidence="2 3">
    <name type="scientific">Bradyrhizobium japonicum</name>
    <dbReference type="NCBI Taxonomy" id="375"/>
    <lineage>
        <taxon>Bacteria</taxon>
        <taxon>Pseudomonadati</taxon>
        <taxon>Pseudomonadota</taxon>
        <taxon>Alphaproteobacteria</taxon>
        <taxon>Hyphomicrobiales</taxon>
        <taxon>Nitrobacteraceae</taxon>
        <taxon>Bradyrhizobium</taxon>
    </lineage>
</organism>